<sequence>MLQMRTCGAAATCGEQLKSLATVSPLCIMWRTSATVTNNANHKLFTSSPSFKLQPCQVNESNIPTAREVTEMIATRKELHQQLPTARELEALYVRPPPSGSGPTGCSAPCEAPLWPDSDTAEEIMDEERYECTGTTDGLQTPSPAHVLLAWRALMWGTLYALLGVTAVVLLAMYASGMNSVSSVLHHLRSRPERELLRLAAEGHEVRHYVLDLANPITLGKQMQELWQVVQDAAKGTDDDDGKDAQHRQDC</sequence>
<name>G0UPI8_TRYCI</name>
<evidence type="ECO:0008006" key="3">
    <source>
        <dbReference type="Google" id="ProtNLM"/>
    </source>
</evidence>
<keyword evidence="1" id="KW-0472">Membrane</keyword>
<evidence type="ECO:0000313" key="2">
    <source>
        <dbReference type="EMBL" id="CCC91299.1"/>
    </source>
</evidence>
<dbReference type="AlphaFoldDB" id="G0UPI8"/>
<proteinExistence type="predicted"/>
<accession>G0UPI8</accession>
<protein>
    <recommendedName>
        <fullName evidence="3">Transmembrane protein 242</fullName>
    </recommendedName>
</protein>
<evidence type="ECO:0000256" key="1">
    <source>
        <dbReference type="SAM" id="Phobius"/>
    </source>
</evidence>
<keyword evidence="1" id="KW-1133">Transmembrane helix</keyword>
<dbReference type="EMBL" id="HE575320">
    <property type="protein sequence ID" value="CCC91299.1"/>
    <property type="molecule type" value="Genomic_DNA"/>
</dbReference>
<dbReference type="VEuPathDB" id="TriTrypDB:TcIL3000_7_1000"/>
<gene>
    <name evidence="2" type="ORF">TCIL3000_7_1000</name>
</gene>
<reference evidence="2" key="1">
    <citation type="journal article" date="2012" name="Proc. Natl. Acad. Sci. U.S.A.">
        <title>Antigenic diversity is generated by distinct evolutionary mechanisms in African trypanosome species.</title>
        <authorList>
            <person name="Jackson A.P."/>
            <person name="Berry A."/>
            <person name="Aslett M."/>
            <person name="Allison H.C."/>
            <person name="Burton P."/>
            <person name="Vavrova-Anderson J."/>
            <person name="Brown R."/>
            <person name="Browne H."/>
            <person name="Corton N."/>
            <person name="Hauser H."/>
            <person name="Gamble J."/>
            <person name="Gilderthorp R."/>
            <person name="Marcello L."/>
            <person name="McQuillan J."/>
            <person name="Otto T.D."/>
            <person name="Quail M.A."/>
            <person name="Sanders M.J."/>
            <person name="van Tonder A."/>
            <person name="Ginger M.L."/>
            <person name="Field M.C."/>
            <person name="Barry J.D."/>
            <person name="Hertz-Fowler C."/>
            <person name="Berriman M."/>
        </authorList>
    </citation>
    <scope>NUCLEOTIDE SEQUENCE</scope>
    <source>
        <strain evidence="2">IL3000</strain>
    </source>
</reference>
<feature type="transmembrane region" description="Helical" evidence="1">
    <location>
        <begin position="153"/>
        <end position="175"/>
    </location>
</feature>
<organism evidence="2">
    <name type="scientific">Trypanosoma congolense (strain IL3000)</name>
    <dbReference type="NCBI Taxonomy" id="1068625"/>
    <lineage>
        <taxon>Eukaryota</taxon>
        <taxon>Discoba</taxon>
        <taxon>Euglenozoa</taxon>
        <taxon>Kinetoplastea</taxon>
        <taxon>Metakinetoplastina</taxon>
        <taxon>Trypanosomatida</taxon>
        <taxon>Trypanosomatidae</taxon>
        <taxon>Trypanosoma</taxon>
        <taxon>Nannomonas</taxon>
    </lineage>
</organism>
<keyword evidence="1" id="KW-0812">Transmembrane</keyword>